<keyword evidence="1" id="KW-1133">Transmembrane helix</keyword>
<accession>A0AAP4BQA2</accession>
<evidence type="ECO:0000313" key="2">
    <source>
        <dbReference type="EMBL" id="MDK4289314.1"/>
    </source>
</evidence>
<evidence type="ECO:0000256" key="1">
    <source>
        <dbReference type="SAM" id="Phobius"/>
    </source>
</evidence>
<proteinExistence type="predicted"/>
<gene>
    <name evidence="2" type="ORF">QPX23_00970</name>
    <name evidence="3" type="ORF">QPX42_01645</name>
</gene>
<keyword evidence="5" id="KW-1185">Reference proteome</keyword>
<organism evidence="3 4">
    <name type="scientific">Corynebacterium pseudodiphtheriticum</name>
    <dbReference type="NCBI Taxonomy" id="37637"/>
    <lineage>
        <taxon>Bacteria</taxon>
        <taxon>Bacillati</taxon>
        <taxon>Actinomycetota</taxon>
        <taxon>Actinomycetes</taxon>
        <taxon>Mycobacteriales</taxon>
        <taxon>Corynebacteriaceae</taxon>
        <taxon>Corynebacterium</taxon>
    </lineage>
</organism>
<dbReference type="RefSeq" id="WP_021353064.1">
    <property type="nucleotide sequence ID" value="NZ_CP051667.1"/>
</dbReference>
<dbReference type="EMBL" id="JASNVH010000002">
    <property type="protein sequence ID" value="MDK4306263.1"/>
    <property type="molecule type" value="Genomic_DNA"/>
</dbReference>
<feature type="transmembrane region" description="Helical" evidence="1">
    <location>
        <begin position="83"/>
        <end position="102"/>
    </location>
</feature>
<evidence type="ECO:0000313" key="3">
    <source>
        <dbReference type="EMBL" id="MDK4306263.1"/>
    </source>
</evidence>
<evidence type="ECO:0000313" key="5">
    <source>
        <dbReference type="Proteomes" id="UP001239759"/>
    </source>
</evidence>
<keyword evidence="1" id="KW-0812">Transmembrane</keyword>
<name>A0AAP4BQA2_9CORY</name>
<sequence>MTSFLIILHIVAAVLFIGPLMVATSAFPAQIQEAKSGTATAKGAASVLYRITKAYGFLSALVPLLGLVVFLSDMETYGTQGKFHASILLAIIAWVILLVVILPRQRTALGALGMLPESEASPEEDKIASWSQVKKQLSMYAGIFNLIWIVVLVLMFV</sequence>
<feature type="transmembrane region" description="Helical" evidence="1">
    <location>
        <begin position="52"/>
        <end position="71"/>
    </location>
</feature>
<dbReference type="Proteomes" id="UP001239759">
    <property type="component" value="Unassembled WGS sequence"/>
</dbReference>
<feature type="transmembrane region" description="Helical" evidence="1">
    <location>
        <begin position="137"/>
        <end position="156"/>
    </location>
</feature>
<evidence type="ECO:0000313" key="4">
    <source>
        <dbReference type="Proteomes" id="UP001224412"/>
    </source>
</evidence>
<dbReference type="AlphaFoldDB" id="A0AAP4BQA2"/>
<dbReference type="EMBL" id="JASNUQ010000001">
    <property type="protein sequence ID" value="MDK4289314.1"/>
    <property type="molecule type" value="Genomic_DNA"/>
</dbReference>
<dbReference type="Proteomes" id="UP001224412">
    <property type="component" value="Unassembled WGS sequence"/>
</dbReference>
<reference evidence="3 5" key="1">
    <citation type="submission" date="2023-05" db="EMBL/GenBank/DDBJ databases">
        <title>Metabolic capabilities are highly conserved among human nasal-associated Corynebacterium species in pangenomic analyses.</title>
        <authorList>
            <person name="Tran T.H."/>
            <person name="Roberts A.Q."/>
            <person name="Escapa I.F."/>
            <person name="Gao W."/>
            <person name="Conlan S."/>
            <person name="Kong H."/>
            <person name="Segre J.A."/>
            <person name="Kelly M.S."/>
            <person name="Lemon K.P."/>
        </authorList>
    </citation>
    <scope>NUCLEOTIDE SEQUENCE</scope>
    <source>
        <strain evidence="3">KPL2773</strain>
        <strain evidence="2 5">KPL3772</strain>
    </source>
</reference>
<keyword evidence="1" id="KW-0472">Membrane</keyword>
<protein>
    <submittedName>
        <fullName evidence="3">DUF2269 domain-containing protein</fullName>
    </submittedName>
</protein>
<comment type="caution">
    <text evidence="3">The sequence shown here is derived from an EMBL/GenBank/DDBJ whole genome shotgun (WGS) entry which is preliminary data.</text>
</comment>